<dbReference type="EMBL" id="KB445791">
    <property type="protein sequence ID" value="EMD41603.1"/>
    <property type="molecule type" value="Genomic_DNA"/>
</dbReference>
<reference evidence="1 2" key="1">
    <citation type="journal article" date="2012" name="Proc. Natl. Acad. Sci. U.S.A.">
        <title>Comparative genomics of Ceriporiopsis subvermispora and Phanerochaete chrysosporium provide insight into selective ligninolysis.</title>
        <authorList>
            <person name="Fernandez-Fueyo E."/>
            <person name="Ruiz-Duenas F.J."/>
            <person name="Ferreira P."/>
            <person name="Floudas D."/>
            <person name="Hibbett D.S."/>
            <person name="Canessa P."/>
            <person name="Larrondo L.F."/>
            <person name="James T.Y."/>
            <person name="Seelenfreund D."/>
            <person name="Lobos S."/>
            <person name="Polanco R."/>
            <person name="Tello M."/>
            <person name="Honda Y."/>
            <person name="Watanabe T."/>
            <person name="Watanabe T."/>
            <person name="Ryu J.S."/>
            <person name="Kubicek C.P."/>
            <person name="Schmoll M."/>
            <person name="Gaskell J."/>
            <person name="Hammel K.E."/>
            <person name="St John F.J."/>
            <person name="Vanden Wymelenberg A."/>
            <person name="Sabat G."/>
            <person name="Splinter BonDurant S."/>
            <person name="Syed K."/>
            <person name="Yadav J.S."/>
            <person name="Doddapaneni H."/>
            <person name="Subramanian V."/>
            <person name="Lavin J.L."/>
            <person name="Oguiza J.A."/>
            <person name="Perez G."/>
            <person name="Pisabarro A.G."/>
            <person name="Ramirez L."/>
            <person name="Santoyo F."/>
            <person name="Master E."/>
            <person name="Coutinho P.M."/>
            <person name="Henrissat B."/>
            <person name="Lombard V."/>
            <person name="Magnuson J.K."/>
            <person name="Kuees U."/>
            <person name="Hori C."/>
            <person name="Igarashi K."/>
            <person name="Samejima M."/>
            <person name="Held B.W."/>
            <person name="Barry K.W."/>
            <person name="LaButti K.M."/>
            <person name="Lapidus A."/>
            <person name="Lindquist E.A."/>
            <person name="Lucas S.M."/>
            <person name="Riley R."/>
            <person name="Salamov A.A."/>
            <person name="Hoffmeister D."/>
            <person name="Schwenk D."/>
            <person name="Hadar Y."/>
            <person name="Yarden O."/>
            <person name="de Vries R.P."/>
            <person name="Wiebenga A."/>
            <person name="Stenlid J."/>
            <person name="Eastwood D."/>
            <person name="Grigoriev I.V."/>
            <person name="Berka R.M."/>
            <person name="Blanchette R.A."/>
            <person name="Kersten P."/>
            <person name="Martinez A.T."/>
            <person name="Vicuna R."/>
            <person name="Cullen D."/>
        </authorList>
    </citation>
    <scope>NUCLEOTIDE SEQUENCE [LARGE SCALE GENOMIC DNA]</scope>
    <source>
        <strain evidence="1 2">B</strain>
    </source>
</reference>
<keyword evidence="2" id="KW-1185">Reference proteome</keyword>
<name>M2QWU8_CERS8</name>
<sequence length="203" mass="23115">MINGCWSRLERVSGHIRHIYRTGLSCKVDHLDCAMYANDVQKFRTVLHDALPWRLDLSIHLDLFPMDLSLGIFKDTLGITELRLFISFDEFYGLNDPLVDAEVAQDNLREVVAPLQLTALEVELDWKGATSNHDPEHRSLTALNSFRFRDFARQIMAVQSSLHSFALSITGTAAAKWEIDRSSPNYPLLVMCDMQHSEQVLIA</sequence>
<dbReference type="HOGENOM" id="CLU_1348766_0_0_1"/>
<protein>
    <submittedName>
        <fullName evidence="1">Uncharacterized protein</fullName>
    </submittedName>
</protein>
<dbReference type="OrthoDB" id="2748713at2759"/>
<evidence type="ECO:0000313" key="1">
    <source>
        <dbReference type="EMBL" id="EMD41603.1"/>
    </source>
</evidence>
<gene>
    <name evidence="1" type="ORF">CERSUDRAFT_102022</name>
</gene>
<proteinExistence type="predicted"/>
<accession>M2QWU8</accession>
<evidence type="ECO:0000313" key="2">
    <source>
        <dbReference type="Proteomes" id="UP000016930"/>
    </source>
</evidence>
<dbReference type="AlphaFoldDB" id="M2QWU8"/>
<dbReference type="Proteomes" id="UP000016930">
    <property type="component" value="Unassembled WGS sequence"/>
</dbReference>
<organism evidence="1 2">
    <name type="scientific">Ceriporiopsis subvermispora (strain B)</name>
    <name type="common">White-rot fungus</name>
    <name type="synonym">Gelatoporia subvermispora</name>
    <dbReference type="NCBI Taxonomy" id="914234"/>
    <lineage>
        <taxon>Eukaryota</taxon>
        <taxon>Fungi</taxon>
        <taxon>Dikarya</taxon>
        <taxon>Basidiomycota</taxon>
        <taxon>Agaricomycotina</taxon>
        <taxon>Agaricomycetes</taxon>
        <taxon>Polyporales</taxon>
        <taxon>Gelatoporiaceae</taxon>
        <taxon>Gelatoporia</taxon>
    </lineage>
</organism>